<gene>
    <name evidence="1" type="ORF">G4Z16_13895</name>
</gene>
<keyword evidence="2" id="KW-1185">Reference proteome</keyword>
<protein>
    <submittedName>
        <fullName evidence="1">Uncharacterized protein</fullName>
    </submittedName>
</protein>
<dbReference type="AlphaFoldDB" id="A0A7T1WQS4"/>
<evidence type="ECO:0000313" key="2">
    <source>
        <dbReference type="Proteomes" id="UP000595046"/>
    </source>
</evidence>
<reference evidence="2" key="1">
    <citation type="submission" date="2020-02" db="EMBL/GenBank/DDBJ databases">
        <title>Streptomyces sp. ASO4wet.</title>
        <authorList>
            <person name="Risdian C."/>
            <person name="Landwehr W."/>
            <person name="Schupp P."/>
            <person name="Wink J."/>
        </authorList>
    </citation>
    <scope>NUCLEOTIDE SEQUENCE [LARGE SCALE GENOMIC DNA]</scope>
    <source>
        <strain evidence="2">ASO4wet</strain>
    </source>
</reference>
<name>A0A7T1WQS4_9ACTN</name>
<dbReference type="RefSeq" id="WP_197351088.1">
    <property type="nucleotide sequence ID" value="NZ_CP048882.1"/>
</dbReference>
<dbReference type="EMBL" id="CP048882">
    <property type="protein sequence ID" value="QPP07298.1"/>
    <property type="molecule type" value="Genomic_DNA"/>
</dbReference>
<sequence length="186" mass="19874">MEAEVLAALVATPAVLVTGGAAFFAGRAQARAALRGPVDSIRRSAQRDAYADLLGAAREYVRKAQWKAAWHRLMAEGALRDLSDAQIQWRVVSSLTAVPIEPVRHAVAVVSLEGPEHLVPLAEAIEQCVVDLRETARQHRTSAAGTYGERRETNSLLEEKSAEVAAAIPPFVAAARAHLNGSPPSL</sequence>
<dbReference type="KEGG" id="sbat:G4Z16_13895"/>
<proteinExistence type="predicted"/>
<dbReference type="Proteomes" id="UP000595046">
    <property type="component" value="Chromosome"/>
</dbReference>
<organism evidence="1 2">
    <name type="scientific">Streptomyces bathyalis</name>
    <dbReference type="NCBI Taxonomy" id="2710756"/>
    <lineage>
        <taxon>Bacteria</taxon>
        <taxon>Bacillati</taxon>
        <taxon>Actinomycetota</taxon>
        <taxon>Actinomycetes</taxon>
        <taxon>Kitasatosporales</taxon>
        <taxon>Streptomycetaceae</taxon>
        <taxon>Streptomyces</taxon>
    </lineage>
</organism>
<evidence type="ECO:0000313" key="1">
    <source>
        <dbReference type="EMBL" id="QPP07298.1"/>
    </source>
</evidence>
<accession>A0A7T1WQS4</accession>